<dbReference type="GO" id="GO:0003677">
    <property type="term" value="F:DNA binding"/>
    <property type="evidence" value="ECO:0007669"/>
    <property type="project" value="UniProtKB-KW"/>
</dbReference>
<keyword evidence="4" id="KW-0804">Transcription</keyword>
<dbReference type="PATRIC" id="fig|1335048.3.peg.1591"/>
<dbReference type="GO" id="GO:0003700">
    <property type="term" value="F:DNA-binding transcription factor activity"/>
    <property type="evidence" value="ECO:0007669"/>
    <property type="project" value="InterPro"/>
</dbReference>
<dbReference type="Pfam" id="PF03466">
    <property type="entry name" value="LysR_substrate"/>
    <property type="match status" value="1"/>
</dbReference>
<organism evidence="6 7">
    <name type="scientific">Frigidibacter mobilis</name>
    <dbReference type="NCBI Taxonomy" id="1335048"/>
    <lineage>
        <taxon>Bacteria</taxon>
        <taxon>Pseudomonadati</taxon>
        <taxon>Pseudomonadota</taxon>
        <taxon>Alphaproteobacteria</taxon>
        <taxon>Rhodobacterales</taxon>
        <taxon>Paracoccaceae</taxon>
        <taxon>Frigidibacter</taxon>
    </lineage>
</organism>
<reference evidence="6 7" key="1">
    <citation type="submission" date="2015-09" db="EMBL/GenBank/DDBJ databases">
        <title>Complete genome sequence of Defluviimonas alba cai42t isolated from an oilfield in Xinjiang.</title>
        <authorList>
            <person name="Geng S."/>
            <person name="Pan X."/>
            <person name="Wu X."/>
        </authorList>
    </citation>
    <scope>NUCLEOTIDE SEQUENCE [LARGE SCALE GENOMIC DNA]</scope>
    <source>
        <strain evidence="7">cai42</strain>
    </source>
</reference>
<dbReference type="Pfam" id="PF00126">
    <property type="entry name" value="HTH_1"/>
    <property type="match status" value="1"/>
</dbReference>
<dbReference type="AlphaFoldDB" id="A0A159Z1F4"/>
<proteinExistence type="inferred from homology"/>
<evidence type="ECO:0000256" key="4">
    <source>
        <dbReference type="ARBA" id="ARBA00023163"/>
    </source>
</evidence>
<dbReference type="Proteomes" id="UP000076128">
    <property type="component" value="Chromosome"/>
</dbReference>
<gene>
    <name evidence="6" type="ORF">AKL17_1529</name>
</gene>
<dbReference type="GO" id="GO:0005829">
    <property type="term" value="C:cytosol"/>
    <property type="evidence" value="ECO:0007669"/>
    <property type="project" value="TreeGrafter"/>
</dbReference>
<keyword evidence="2" id="KW-0805">Transcription regulation</keyword>
<accession>A0A159Z1F4</accession>
<evidence type="ECO:0000256" key="3">
    <source>
        <dbReference type="ARBA" id="ARBA00023125"/>
    </source>
</evidence>
<dbReference type="PANTHER" id="PTHR30419">
    <property type="entry name" value="HTH-TYPE TRANSCRIPTIONAL REGULATOR YBHD"/>
    <property type="match status" value="1"/>
</dbReference>
<evidence type="ECO:0000313" key="7">
    <source>
        <dbReference type="Proteomes" id="UP000076128"/>
    </source>
</evidence>
<evidence type="ECO:0000256" key="2">
    <source>
        <dbReference type="ARBA" id="ARBA00023015"/>
    </source>
</evidence>
<evidence type="ECO:0000259" key="5">
    <source>
        <dbReference type="PROSITE" id="PS50931"/>
    </source>
</evidence>
<dbReference type="InterPro" id="IPR005119">
    <property type="entry name" value="LysR_subst-bd"/>
</dbReference>
<dbReference type="EMBL" id="CP012661">
    <property type="protein sequence ID" value="AMY68782.1"/>
    <property type="molecule type" value="Genomic_DNA"/>
</dbReference>
<evidence type="ECO:0000256" key="1">
    <source>
        <dbReference type="ARBA" id="ARBA00009437"/>
    </source>
</evidence>
<dbReference type="KEGG" id="daa:AKL17_1529"/>
<dbReference type="SUPFAM" id="SSF46785">
    <property type="entry name" value="Winged helix' DNA-binding domain"/>
    <property type="match status" value="1"/>
</dbReference>
<dbReference type="Gene3D" id="3.40.190.290">
    <property type="match status" value="1"/>
</dbReference>
<dbReference type="InterPro" id="IPR000847">
    <property type="entry name" value="LysR_HTH_N"/>
</dbReference>
<dbReference type="OrthoDB" id="5297263at2"/>
<dbReference type="SUPFAM" id="SSF53850">
    <property type="entry name" value="Periplasmic binding protein-like II"/>
    <property type="match status" value="1"/>
</dbReference>
<sequence length="306" mass="33578">MDPFTPHQFIDVIARAGSIRKAAELLAITSTALNRRVLALEEELGVPIFERLPRGVRLSTAGELLVTHLRNQASDFERLRSQLADLAGERRGHVSIACSQALLPFFLPEQIGRYRRAHPGVSFGVHLRDRAAAEAALVEHSADLALVFEPIRLSEVQILSTVRQQIHAVMAEGHPLAGSKTVRLRDCAAFPVGLPTAQYGVRALIDLALLRSSVRLRTVLESDNFDFLRRYPAQEHLISFQIPIGLPGEAGREGVVSRPVDTRDIPEGRLYLCQLRGRTLPVAAAKFAAQVEGALETRYGLLPTAG</sequence>
<comment type="similarity">
    <text evidence="1">Belongs to the LysR transcriptional regulatory family.</text>
</comment>
<dbReference type="InterPro" id="IPR050950">
    <property type="entry name" value="HTH-type_LysR_regulators"/>
</dbReference>
<dbReference type="STRING" id="1335048.AKL17_1529"/>
<evidence type="ECO:0000313" key="6">
    <source>
        <dbReference type="EMBL" id="AMY68782.1"/>
    </source>
</evidence>
<dbReference type="InterPro" id="IPR036390">
    <property type="entry name" value="WH_DNA-bd_sf"/>
</dbReference>
<dbReference type="InterPro" id="IPR036388">
    <property type="entry name" value="WH-like_DNA-bd_sf"/>
</dbReference>
<keyword evidence="7" id="KW-1185">Reference proteome</keyword>
<name>A0A159Z1F4_9RHOB</name>
<keyword evidence="3" id="KW-0238">DNA-binding</keyword>
<dbReference type="RefSeq" id="WP_066811969.1">
    <property type="nucleotide sequence ID" value="NZ_CP012661.1"/>
</dbReference>
<protein>
    <submittedName>
        <fullName evidence="6">Transcriptional regulator, substrate-binding of LysR family protein</fullName>
    </submittedName>
</protein>
<dbReference type="Gene3D" id="1.10.10.10">
    <property type="entry name" value="Winged helix-like DNA-binding domain superfamily/Winged helix DNA-binding domain"/>
    <property type="match status" value="1"/>
</dbReference>
<feature type="domain" description="HTH lysR-type" evidence="5">
    <location>
        <begin position="11"/>
        <end position="59"/>
    </location>
</feature>
<dbReference type="PROSITE" id="PS50931">
    <property type="entry name" value="HTH_LYSR"/>
    <property type="match status" value="1"/>
</dbReference>